<feature type="region of interest" description="Disordered" evidence="1">
    <location>
        <begin position="80"/>
        <end position="196"/>
    </location>
</feature>
<proteinExistence type="predicted"/>
<dbReference type="AlphaFoldDB" id="A0A1I2CRM9"/>
<dbReference type="Proteomes" id="UP000199516">
    <property type="component" value="Unassembled WGS sequence"/>
</dbReference>
<gene>
    <name evidence="3" type="ORF">SAMN05192532_103136</name>
</gene>
<feature type="compositionally biased region" description="Acidic residues" evidence="1">
    <location>
        <begin position="161"/>
        <end position="173"/>
    </location>
</feature>
<protein>
    <submittedName>
        <fullName evidence="3">Uncharacterized protein</fullName>
    </submittedName>
</protein>
<name>A0A1I2CRM9_9BACI</name>
<feature type="transmembrane region" description="Helical" evidence="2">
    <location>
        <begin position="29"/>
        <end position="46"/>
    </location>
</feature>
<dbReference type="RefSeq" id="WP_091660221.1">
    <property type="nucleotide sequence ID" value="NZ_FONT01000003.1"/>
</dbReference>
<evidence type="ECO:0000313" key="3">
    <source>
        <dbReference type="EMBL" id="SFE70423.1"/>
    </source>
</evidence>
<dbReference type="STRING" id="930128.SAMN05192532_103136"/>
<accession>A0A1I2CRM9</accession>
<reference evidence="3 4" key="1">
    <citation type="submission" date="2016-10" db="EMBL/GenBank/DDBJ databases">
        <authorList>
            <person name="de Groot N.N."/>
        </authorList>
    </citation>
    <scope>NUCLEOTIDE SEQUENCE [LARGE SCALE GENOMIC DNA]</scope>
    <source>
        <strain evidence="3 4">DSM 23995</strain>
    </source>
</reference>
<feature type="compositionally biased region" description="Basic and acidic residues" evidence="1">
    <location>
        <begin position="86"/>
        <end position="120"/>
    </location>
</feature>
<keyword evidence="2" id="KW-0472">Membrane</keyword>
<dbReference type="EMBL" id="FONT01000003">
    <property type="protein sequence ID" value="SFE70423.1"/>
    <property type="molecule type" value="Genomic_DNA"/>
</dbReference>
<evidence type="ECO:0000256" key="2">
    <source>
        <dbReference type="SAM" id="Phobius"/>
    </source>
</evidence>
<keyword evidence="4" id="KW-1185">Reference proteome</keyword>
<feature type="transmembrane region" description="Helical" evidence="2">
    <location>
        <begin position="6"/>
        <end position="22"/>
    </location>
</feature>
<keyword evidence="2" id="KW-0812">Transmembrane</keyword>
<keyword evidence="2" id="KW-1133">Transmembrane helix</keyword>
<sequence>MSIIWMIAGAAIVYFLMSRLPWKINNKMRLQFMISAFLIVLLGFLLMNLYSWLPGLLTMAGLLVFFSIIFGKQLEYEETNDEYEEEGRPADSRPEPQDSKSIDIHRPIEKEKFTESEKEIPSTVESDPMPDLQKQLTEEPVPERNEEEDFFFDMERRALIDEEEETVSEEEEGLSLRVNTQESQKDNENEETLADETRTRLLRELEEEYEREEGSWRR</sequence>
<evidence type="ECO:0000256" key="1">
    <source>
        <dbReference type="SAM" id="MobiDB-lite"/>
    </source>
</evidence>
<organism evidence="3 4">
    <name type="scientific">Alteribacillus iranensis</name>
    <dbReference type="NCBI Taxonomy" id="930128"/>
    <lineage>
        <taxon>Bacteria</taxon>
        <taxon>Bacillati</taxon>
        <taxon>Bacillota</taxon>
        <taxon>Bacilli</taxon>
        <taxon>Bacillales</taxon>
        <taxon>Bacillaceae</taxon>
        <taxon>Alteribacillus</taxon>
    </lineage>
</organism>
<evidence type="ECO:0000313" key="4">
    <source>
        <dbReference type="Proteomes" id="UP000199516"/>
    </source>
</evidence>